<organism evidence="13 14">
    <name type="scientific">Brachionus plicatilis</name>
    <name type="common">Marine rotifer</name>
    <name type="synonym">Brachionus muelleri</name>
    <dbReference type="NCBI Taxonomy" id="10195"/>
    <lineage>
        <taxon>Eukaryota</taxon>
        <taxon>Metazoa</taxon>
        <taxon>Spiralia</taxon>
        <taxon>Gnathifera</taxon>
        <taxon>Rotifera</taxon>
        <taxon>Eurotatoria</taxon>
        <taxon>Monogononta</taxon>
        <taxon>Pseudotrocha</taxon>
        <taxon>Ploima</taxon>
        <taxon>Brachionidae</taxon>
        <taxon>Brachionus</taxon>
    </lineage>
</organism>
<protein>
    <recommendedName>
        <fullName evidence="11">Scavenger receptor class B member 1</fullName>
    </recommendedName>
    <alternativeName>
        <fullName evidence="12">SR-BI</fullName>
    </alternativeName>
</protein>
<dbReference type="Proteomes" id="UP000276133">
    <property type="component" value="Unassembled WGS sequence"/>
</dbReference>
<proteinExistence type="inferred from homology"/>
<sequence>MIIKNKSNFFNKLLLITSGILALSSLASYFYAKIYFHETIKQSLIIIPNSSQLELWVNPPIFVYRKYYFFHVQNPKEFLDGAKPSLIERGPYVYREILEKRNIEFINRTTIKYNPFMSLYFEPSFSIGNESDIITVLNVPFVSTVEKLSKENQNFPINFLSIKDIVSGYYDPLMDLAMMSYPEKISSNQFRSTGCFLFSPNFLILNFWIESYLN</sequence>
<dbReference type="STRING" id="10195.A0A3M7SG38"/>
<comment type="caution">
    <text evidence="13">The sequence shown here is derived from an EMBL/GenBank/DDBJ whole genome shotgun (WGS) entry which is preliminary data.</text>
</comment>
<evidence type="ECO:0000256" key="1">
    <source>
        <dbReference type="ARBA" id="ARBA00004189"/>
    </source>
</evidence>
<keyword evidence="7" id="KW-0472">Membrane</keyword>
<name>A0A3M7SG38_BRAPC</name>
<dbReference type="GO" id="GO:0005901">
    <property type="term" value="C:caveola"/>
    <property type="evidence" value="ECO:0007669"/>
    <property type="project" value="UniProtKB-SubCell"/>
</dbReference>
<evidence type="ECO:0000256" key="6">
    <source>
        <dbReference type="ARBA" id="ARBA00022989"/>
    </source>
</evidence>
<keyword evidence="6" id="KW-1133">Transmembrane helix</keyword>
<dbReference type="GO" id="GO:0005044">
    <property type="term" value="F:scavenger receptor activity"/>
    <property type="evidence" value="ECO:0007669"/>
    <property type="project" value="TreeGrafter"/>
</dbReference>
<dbReference type="PANTHER" id="PTHR11923">
    <property type="entry name" value="SCAVENGER RECEPTOR CLASS B TYPE-1 SR-B1"/>
    <property type="match status" value="1"/>
</dbReference>
<dbReference type="GO" id="GO:0005737">
    <property type="term" value="C:cytoplasm"/>
    <property type="evidence" value="ECO:0007669"/>
    <property type="project" value="TreeGrafter"/>
</dbReference>
<evidence type="ECO:0000256" key="11">
    <source>
        <dbReference type="ARBA" id="ARBA00040821"/>
    </source>
</evidence>
<evidence type="ECO:0000313" key="13">
    <source>
        <dbReference type="EMBL" id="RNA34597.1"/>
    </source>
</evidence>
<keyword evidence="8" id="KW-1015">Disulfide bond</keyword>
<evidence type="ECO:0000256" key="7">
    <source>
        <dbReference type="ARBA" id="ARBA00023136"/>
    </source>
</evidence>
<keyword evidence="14" id="KW-1185">Reference proteome</keyword>
<evidence type="ECO:0000256" key="3">
    <source>
        <dbReference type="ARBA" id="ARBA00010532"/>
    </source>
</evidence>
<dbReference type="AlphaFoldDB" id="A0A3M7SG38"/>
<dbReference type="PRINTS" id="PR01609">
    <property type="entry name" value="CD36FAMILY"/>
</dbReference>
<dbReference type="PANTHER" id="PTHR11923:SF110">
    <property type="entry name" value="SCAVENGER RECEPTOR CLASS B MEMBER 1"/>
    <property type="match status" value="1"/>
</dbReference>
<dbReference type="EMBL" id="REGN01001448">
    <property type="protein sequence ID" value="RNA34597.1"/>
    <property type="molecule type" value="Genomic_DNA"/>
</dbReference>
<evidence type="ECO:0000313" key="14">
    <source>
        <dbReference type="Proteomes" id="UP000276133"/>
    </source>
</evidence>
<evidence type="ECO:0000256" key="4">
    <source>
        <dbReference type="ARBA" id="ARBA00022475"/>
    </source>
</evidence>
<keyword evidence="4" id="KW-1003">Cell membrane</keyword>
<evidence type="ECO:0000256" key="8">
    <source>
        <dbReference type="ARBA" id="ARBA00023157"/>
    </source>
</evidence>
<evidence type="ECO:0000256" key="12">
    <source>
        <dbReference type="ARBA" id="ARBA00042244"/>
    </source>
</evidence>
<dbReference type="Pfam" id="PF01130">
    <property type="entry name" value="CD36"/>
    <property type="match status" value="1"/>
</dbReference>
<evidence type="ECO:0000256" key="9">
    <source>
        <dbReference type="ARBA" id="ARBA00023170"/>
    </source>
</evidence>
<evidence type="ECO:0000256" key="5">
    <source>
        <dbReference type="ARBA" id="ARBA00022692"/>
    </source>
</evidence>
<reference evidence="13 14" key="1">
    <citation type="journal article" date="2018" name="Sci. Rep.">
        <title>Genomic signatures of local adaptation to the degree of environmental predictability in rotifers.</title>
        <authorList>
            <person name="Franch-Gras L."/>
            <person name="Hahn C."/>
            <person name="Garcia-Roger E.M."/>
            <person name="Carmona M.J."/>
            <person name="Serra M."/>
            <person name="Gomez A."/>
        </authorList>
    </citation>
    <scope>NUCLEOTIDE SEQUENCE [LARGE SCALE GENOMIC DNA]</scope>
    <source>
        <strain evidence="13">HYR1</strain>
    </source>
</reference>
<comment type="similarity">
    <text evidence="3">Belongs to the CD36 family.</text>
</comment>
<dbReference type="InterPro" id="IPR002159">
    <property type="entry name" value="CD36_fam"/>
</dbReference>
<keyword evidence="9 13" id="KW-0675">Receptor</keyword>
<comment type="subcellular location">
    <subcellularLocation>
        <location evidence="2">Cell membrane</location>
        <topology evidence="2">Multi-pass membrane protein</topology>
    </subcellularLocation>
    <subcellularLocation>
        <location evidence="1">Membrane</location>
        <location evidence="1">Caveola</location>
        <topology evidence="1">Multi-pass membrane protein</topology>
    </subcellularLocation>
</comment>
<accession>A0A3M7SG38</accession>
<gene>
    <name evidence="13" type="ORF">BpHYR1_014172</name>
</gene>
<keyword evidence="5" id="KW-0812">Transmembrane</keyword>
<evidence type="ECO:0000256" key="10">
    <source>
        <dbReference type="ARBA" id="ARBA00023180"/>
    </source>
</evidence>
<dbReference type="OrthoDB" id="514335at2759"/>
<keyword evidence="10" id="KW-0325">Glycoprotein</keyword>
<evidence type="ECO:0000256" key="2">
    <source>
        <dbReference type="ARBA" id="ARBA00004651"/>
    </source>
</evidence>